<organism evidence="1">
    <name type="scientific">bioreactor metagenome</name>
    <dbReference type="NCBI Taxonomy" id="1076179"/>
    <lineage>
        <taxon>unclassified sequences</taxon>
        <taxon>metagenomes</taxon>
        <taxon>ecological metagenomes</taxon>
    </lineage>
</organism>
<proteinExistence type="predicted"/>
<gene>
    <name evidence="1" type="ORF">SDC9_202538</name>
</gene>
<accession>A0A645IVF4</accession>
<dbReference type="AlphaFoldDB" id="A0A645IVF4"/>
<protein>
    <submittedName>
        <fullName evidence="1">Uncharacterized protein</fullName>
    </submittedName>
</protein>
<comment type="caution">
    <text evidence="1">The sequence shown here is derived from an EMBL/GenBank/DDBJ whole genome shotgun (WGS) entry which is preliminary data.</text>
</comment>
<evidence type="ECO:0000313" key="1">
    <source>
        <dbReference type="EMBL" id="MPN54860.1"/>
    </source>
</evidence>
<name>A0A645IVF4_9ZZZZ</name>
<reference evidence="1" key="1">
    <citation type="submission" date="2019-08" db="EMBL/GenBank/DDBJ databases">
        <authorList>
            <person name="Kucharzyk K."/>
            <person name="Murdoch R.W."/>
            <person name="Higgins S."/>
            <person name="Loffler F."/>
        </authorList>
    </citation>
    <scope>NUCLEOTIDE SEQUENCE</scope>
</reference>
<dbReference type="EMBL" id="VSSQ01123510">
    <property type="protein sequence ID" value="MPN54860.1"/>
    <property type="molecule type" value="Genomic_DNA"/>
</dbReference>
<sequence>MHGDRAFVDGSSRAALVIAHYQKLGAAHAGRGCRGAHLEAALAIGLPGHFCFDRALAQIDDGLQTAGSAFAAHLAQLDIGFGLHAHQ</sequence>